<protein>
    <submittedName>
        <fullName evidence="9">Sugar ABC transporter permease</fullName>
    </submittedName>
</protein>
<proteinExistence type="inferred from homology"/>
<evidence type="ECO:0000256" key="4">
    <source>
        <dbReference type="ARBA" id="ARBA00022692"/>
    </source>
</evidence>
<evidence type="ECO:0000256" key="5">
    <source>
        <dbReference type="ARBA" id="ARBA00022989"/>
    </source>
</evidence>
<comment type="subcellular location">
    <subcellularLocation>
        <location evidence="1 7">Cell membrane</location>
        <topology evidence="1 7">Multi-pass membrane protein</topology>
    </subcellularLocation>
</comment>
<evidence type="ECO:0000256" key="7">
    <source>
        <dbReference type="RuleBase" id="RU363032"/>
    </source>
</evidence>
<keyword evidence="5 7" id="KW-1133">Transmembrane helix</keyword>
<comment type="similarity">
    <text evidence="7">Belongs to the binding-protein-dependent transport system permease family.</text>
</comment>
<dbReference type="Proteomes" id="UP001232725">
    <property type="component" value="Unassembled WGS sequence"/>
</dbReference>
<keyword evidence="6 7" id="KW-0472">Membrane</keyword>
<feature type="transmembrane region" description="Helical" evidence="7">
    <location>
        <begin position="170"/>
        <end position="196"/>
    </location>
</feature>
<organism evidence="9 10">
    <name type="scientific">Arthrobacter horti</name>
    <dbReference type="NCBI Taxonomy" id="3068273"/>
    <lineage>
        <taxon>Bacteria</taxon>
        <taxon>Bacillati</taxon>
        <taxon>Actinomycetota</taxon>
        <taxon>Actinomycetes</taxon>
        <taxon>Micrococcales</taxon>
        <taxon>Micrococcaceae</taxon>
        <taxon>Arthrobacter</taxon>
    </lineage>
</organism>
<evidence type="ECO:0000256" key="6">
    <source>
        <dbReference type="ARBA" id="ARBA00023136"/>
    </source>
</evidence>
<feature type="domain" description="ABC transmembrane type-1" evidence="8">
    <location>
        <begin position="87"/>
        <end position="299"/>
    </location>
</feature>
<feature type="transmembrane region" description="Helical" evidence="7">
    <location>
        <begin position="125"/>
        <end position="145"/>
    </location>
</feature>
<evidence type="ECO:0000313" key="10">
    <source>
        <dbReference type="Proteomes" id="UP001232725"/>
    </source>
</evidence>
<keyword evidence="10" id="KW-1185">Reference proteome</keyword>
<gene>
    <name evidence="9" type="ORF">Q9R02_09155</name>
</gene>
<feature type="transmembrane region" description="Helical" evidence="7">
    <location>
        <begin position="225"/>
        <end position="246"/>
    </location>
</feature>
<reference evidence="9 10" key="1">
    <citation type="submission" date="2023-08" db="EMBL/GenBank/DDBJ databases">
        <title>Arthrobacter horti sp. nov., isolated from forest soil.</title>
        <authorList>
            <person name="Park M."/>
        </authorList>
    </citation>
    <scope>NUCLEOTIDE SEQUENCE [LARGE SCALE GENOMIC DNA]</scope>
    <source>
        <strain evidence="9 10">YJM1</strain>
    </source>
</reference>
<dbReference type="EMBL" id="JAVALS010000005">
    <property type="protein sequence ID" value="MDP5227317.1"/>
    <property type="molecule type" value="Genomic_DNA"/>
</dbReference>
<feature type="transmembrane region" description="Helical" evidence="7">
    <location>
        <begin position="21"/>
        <end position="45"/>
    </location>
</feature>
<evidence type="ECO:0000256" key="3">
    <source>
        <dbReference type="ARBA" id="ARBA00022475"/>
    </source>
</evidence>
<evidence type="ECO:0000256" key="1">
    <source>
        <dbReference type="ARBA" id="ARBA00004651"/>
    </source>
</evidence>
<evidence type="ECO:0000313" key="9">
    <source>
        <dbReference type="EMBL" id="MDP5227317.1"/>
    </source>
</evidence>
<feature type="transmembrane region" description="Helical" evidence="7">
    <location>
        <begin position="90"/>
        <end position="113"/>
    </location>
</feature>
<dbReference type="InterPro" id="IPR050809">
    <property type="entry name" value="UgpAE/MalFG_permease"/>
</dbReference>
<dbReference type="PANTHER" id="PTHR43227">
    <property type="entry name" value="BLL4140 PROTEIN"/>
    <property type="match status" value="1"/>
</dbReference>
<dbReference type="SUPFAM" id="SSF161098">
    <property type="entry name" value="MetI-like"/>
    <property type="match status" value="1"/>
</dbReference>
<keyword evidence="2 7" id="KW-0813">Transport</keyword>
<keyword evidence="3" id="KW-1003">Cell membrane</keyword>
<accession>A0ABT9IPP8</accession>
<evidence type="ECO:0000256" key="2">
    <source>
        <dbReference type="ARBA" id="ARBA00022448"/>
    </source>
</evidence>
<sequence>MALTQASGTRTEPRRPSRKGTLTALLFLAPFFVLFFAFTVFPVLYSCYLSLFKDKAAGLGLGAVQKVFVGGENYLRALTDPAYTSSFGNIAVYCLIYIPVMIVLSLSIALLLDSAAAKARGFFRLAFYLPNIVPGLIAAVIWLYLYTPEISPIVDAVKASGGTWDLSSTLAAYFSISNITVWMHTGYNVILFYAALQAVPKEVLEAATVDGAGPFRTAVAIKARMIAGAVSVATLFTVVGAMQLFAEPLLLKTKATAITSTWTPNMFIYDAAFDKHDFGYAAASALTFAVLIGVMSWAVTKLGSKADQ</sequence>
<dbReference type="InterPro" id="IPR000515">
    <property type="entry name" value="MetI-like"/>
</dbReference>
<feature type="transmembrane region" description="Helical" evidence="7">
    <location>
        <begin position="278"/>
        <end position="299"/>
    </location>
</feature>
<dbReference type="PROSITE" id="PS50928">
    <property type="entry name" value="ABC_TM1"/>
    <property type="match status" value="1"/>
</dbReference>
<name>A0ABT9IPP8_9MICC</name>
<evidence type="ECO:0000259" key="8">
    <source>
        <dbReference type="PROSITE" id="PS50928"/>
    </source>
</evidence>
<dbReference type="Gene3D" id="1.10.3720.10">
    <property type="entry name" value="MetI-like"/>
    <property type="match status" value="1"/>
</dbReference>
<dbReference type="PANTHER" id="PTHR43227:SF8">
    <property type="entry name" value="DIACETYLCHITOBIOSE UPTAKE SYSTEM PERMEASE PROTEIN DASB"/>
    <property type="match status" value="1"/>
</dbReference>
<dbReference type="RefSeq" id="WP_305996370.1">
    <property type="nucleotide sequence ID" value="NZ_JAVALS010000005.1"/>
</dbReference>
<dbReference type="InterPro" id="IPR035906">
    <property type="entry name" value="MetI-like_sf"/>
</dbReference>
<comment type="caution">
    <text evidence="9">The sequence shown here is derived from an EMBL/GenBank/DDBJ whole genome shotgun (WGS) entry which is preliminary data.</text>
</comment>
<keyword evidence="4 7" id="KW-0812">Transmembrane</keyword>
<dbReference type="CDD" id="cd06261">
    <property type="entry name" value="TM_PBP2"/>
    <property type="match status" value="1"/>
</dbReference>
<dbReference type="Pfam" id="PF00528">
    <property type="entry name" value="BPD_transp_1"/>
    <property type="match status" value="1"/>
</dbReference>